<dbReference type="PROSITE" id="PS00195">
    <property type="entry name" value="GLUTAREDOXIN_1"/>
    <property type="match status" value="1"/>
</dbReference>
<dbReference type="OrthoDB" id="8991911at2"/>
<dbReference type="GO" id="GO:0009055">
    <property type="term" value="F:electron transfer activity"/>
    <property type="evidence" value="ECO:0007669"/>
    <property type="project" value="TreeGrafter"/>
</dbReference>
<dbReference type="InterPro" id="IPR011767">
    <property type="entry name" value="GLR_AS"/>
</dbReference>
<dbReference type="CDD" id="cd02976">
    <property type="entry name" value="NrdH"/>
    <property type="match status" value="1"/>
</dbReference>
<comment type="caution">
    <text evidence="2">The sequence shown here is derived from an EMBL/GenBank/DDBJ whole genome shotgun (WGS) entry which is preliminary data.</text>
</comment>
<evidence type="ECO:0000313" key="3">
    <source>
        <dbReference type="Proteomes" id="UP000076503"/>
    </source>
</evidence>
<dbReference type="PATRIC" id="fig|1365251.3.peg.3218"/>
<protein>
    <recommendedName>
        <fullName evidence="1">Glutaredoxin domain-containing protein</fullName>
    </recommendedName>
</protein>
<dbReference type="Pfam" id="PF00462">
    <property type="entry name" value="Glutaredoxin"/>
    <property type="match status" value="1"/>
</dbReference>
<name>A0A161Y3G1_9GAMM</name>
<dbReference type="Gene3D" id="3.40.30.10">
    <property type="entry name" value="Glutaredoxin"/>
    <property type="match status" value="1"/>
</dbReference>
<accession>A0A161Y3G1</accession>
<dbReference type="PROSITE" id="PS51354">
    <property type="entry name" value="GLUTAREDOXIN_2"/>
    <property type="match status" value="1"/>
</dbReference>
<dbReference type="Proteomes" id="UP000076503">
    <property type="component" value="Unassembled WGS sequence"/>
</dbReference>
<dbReference type="InterPro" id="IPR002109">
    <property type="entry name" value="Glutaredoxin"/>
</dbReference>
<dbReference type="EMBL" id="AUXZ01000081">
    <property type="protein sequence ID" value="KZN49479.1"/>
    <property type="molecule type" value="Genomic_DNA"/>
</dbReference>
<dbReference type="AlphaFoldDB" id="A0A161Y3G1"/>
<evidence type="ECO:0000313" key="2">
    <source>
        <dbReference type="EMBL" id="KZN49479.1"/>
    </source>
</evidence>
<sequence>MNIIKYLALFVVTLGLGWFGGTYGLQAVQNIFASQQIEKGDYALYGINEQTQVKLYTTQWCPFCKKATEYLVSRKIEFIKVDIEKNPEALKEFEALGGEVLPIILVSDGLIRGFNEAALESQLKSKNLL</sequence>
<organism evidence="2 3">
    <name type="scientific">Pseudoalteromonas luteoviolacea H33</name>
    <dbReference type="NCBI Taxonomy" id="1365251"/>
    <lineage>
        <taxon>Bacteria</taxon>
        <taxon>Pseudomonadati</taxon>
        <taxon>Pseudomonadota</taxon>
        <taxon>Gammaproteobacteria</taxon>
        <taxon>Alteromonadales</taxon>
        <taxon>Pseudoalteromonadaceae</taxon>
        <taxon>Pseudoalteromonas</taxon>
    </lineage>
</organism>
<evidence type="ECO:0000259" key="1">
    <source>
        <dbReference type="Pfam" id="PF00462"/>
    </source>
</evidence>
<dbReference type="RefSeq" id="WP_063362565.1">
    <property type="nucleotide sequence ID" value="NZ_AUXZ01000081.1"/>
</dbReference>
<reference evidence="2 3" key="1">
    <citation type="submission" date="2013-07" db="EMBL/GenBank/DDBJ databases">
        <title>Comparative Genomic and Metabolomic Analysis of Twelve Strains of Pseudoalteromonas luteoviolacea.</title>
        <authorList>
            <person name="Vynne N.G."/>
            <person name="Mansson M."/>
            <person name="Gram L."/>
        </authorList>
    </citation>
    <scope>NUCLEOTIDE SEQUENCE [LARGE SCALE GENOMIC DNA]</scope>
    <source>
        <strain evidence="2 3">H33</strain>
    </source>
</reference>
<dbReference type="PANTHER" id="PTHR34386:SF1">
    <property type="entry name" value="GLUTAREDOXIN-LIKE PROTEIN NRDH"/>
    <property type="match status" value="1"/>
</dbReference>
<feature type="domain" description="Glutaredoxin" evidence="1">
    <location>
        <begin position="53"/>
        <end position="108"/>
    </location>
</feature>
<gene>
    <name evidence="2" type="ORF">N476_19535</name>
</gene>
<dbReference type="InterPro" id="IPR036249">
    <property type="entry name" value="Thioredoxin-like_sf"/>
</dbReference>
<dbReference type="PANTHER" id="PTHR34386">
    <property type="entry name" value="GLUTAREDOXIN"/>
    <property type="match status" value="1"/>
</dbReference>
<proteinExistence type="predicted"/>
<dbReference type="GO" id="GO:0045454">
    <property type="term" value="P:cell redox homeostasis"/>
    <property type="evidence" value="ECO:0007669"/>
    <property type="project" value="TreeGrafter"/>
</dbReference>
<dbReference type="SUPFAM" id="SSF52833">
    <property type="entry name" value="Thioredoxin-like"/>
    <property type="match status" value="1"/>
</dbReference>
<dbReference type="InterPro" id="IPR051548">
    <property type="entry name" value="Grx-like_ET"/>
</dbReference>